<sequence length="174" mass="20695">MKQLNFNKDEDISNLTKVQAVCRGWLWRKHLKELSQSFLLMCKEFDKDEYDTTKYLHIPFLYQRDRKSIQEHQTENRVIENVVQNAEILKCDAENQYESLDADSTLTSVSEVDLEDGVSLIKSAEFTTDQNTEQPTYDRNQLERLQHESMLELLWLQNAIQNRKEYLQMKKNAE</sequence>
<comment type="caution">
    <text evidence="1">The sequence shown here is derived from an EMBL/GenBank/DDBJ whole genome shotgun (WGS) entry which is preliminary data.</text>
</comment>
<accession>A0A7I8VGW3</accession>
<dbReference type="AlphaFoldDB" id="A0A7I8VGW3"/>
<name>A0A7I8VGW3_9ANNE</name>
<evidence type="ECO:0000313" key="2">
    <source>
        <dbReference type="Proteomes" id="UP000549394"/>
    </source>
</evidence>
<evidence type="ECO:0000313" key="1">
    <source>
        <dbReference type="EMBL" id="CAD5114507.1"/>
    </source>
</evidence>
<dbReference type="InterPro" id="IPR000048">
    <property type="entry name" value="IQ_motif_EF-hand-BS"/>
</dbReference>
<protein>
    <submittedName>
        <fullName evidence="1">DgyrCDS3631</fullName>
    </submittedName>
</protein>
<dbReference type="PROSITE" id="PS50096">
    <property type="entry name" value="IQ"/>
    <property type="match status" value="1"/>
</dbReference>
<reference evidence="1 2" key="1">
    <citation type="submission" date="2020-08" db="EMBL/GenBank/DDBJ databases">
        <authorList>
            <person name="Hejnol A."/>
        </authorList>
    </citation>
    <scope>NUCLEOTIDE SEQUENCE [LARGE SCALE GENOMIC DNA]</scope>
</reference>
<dbReference type="Pfam" id="PF00612">
    <property type="entry name" value="IQ"/>
    <property type="match status" value="1"/>
</dbReference>
<organism evidence="1 2">
    <name type="scientific">Dimorphilus gyrociliatus</name>
    <dbReference type="NCBI Taxonomy" id="2664684"/>
    <lineage>
        <taxon>Eukaryota</taxon>
        <taxon>Metazoa</taxon>
        <taxon>Spiralia</taxon>
        <taxon>Lophotrochozoa</taxon>
        <taxon>Annelida</taxon>
        <taxon>Polychaeta</taxon>
        <taxon>Polychaeta incertae sedis</taxon>
        <taxon>Dinophilidae</taxon>
        <taxon>Dimorphilus</taxon>
    </lineage>
</organism>
<dbReference type="OrthoDB" id="6161953at2759"/>
<proteinExistence type="predicted"/>
<keyword evidence="2" id="KW-1185">Reference proteome</keyword>
<gene>
    <name evidence="1" type="ORF">DGYR_LOCUS3343</name>
</gene>
<dbReference type="EMBL" id="CAJFCJ010000005">
    <property type="protein sequence ID" value="CAD5114507.1"/>
    <property type="molecule type" value="Genomic_DNA"/>
</dbReference>
<dbReference type="Proteomes" id="UP000549394">
    <property type="component" value="Unassembled WGS sequence"/>
</dbReference>